<dbReference type="Gene3D" id="3.40.50.300">
    <property type="entry name" value="P-loop containing nucleotide triphosphate hydrolases"/>
    <property type="match status" value="1"/>
</dbReference>
<dbReference type="Pfam" id="PF22530">
    <property type="entry name" value="Terminase-T7_RNaseH-like"/>
    <property type="match status" value="1"/>
</dbReference>
<organism evidence="3 4">
    <name type="scientific">Ralstonia phage vB_RsoP_BMB50</name>
    <dbReference type="NCBI Taxonomy" id="2834269"/>
    <lineage>
        <taxon>Viruses</taxon>
        <taxon>Duplodnaviria</taxon>
        <taxon>Heunggongvirae</taxon>
        <taxon>Uroviricota</taxon>
        <taxon>Caudoviricetes</taxon>
        <taxon>Autographivirales</taxon>
        <taxon>Autonotataviridae</taxon>
        <taxon>Okabevirinae</taxon>
        <taxon>Hongshanvirus</taxon>
        <taxon>Hongshanvirus BMB50</taxon>
    </lineage>
</organism>
<proteinExistence type="predicted"/>
<sequence>MSQQETPELALVRWDKLDMVRSAYPTFIPFLHDVMTELGFETTEIQEDIANFLEYGPHYLMIQAQRGQAKTTITAAYVVWSLIHNPRLRAVIVSAGGTQANEISTLIVRIIMTMEELECLRPDRNAGDRSSVESFDVHHSLKGLDKSPSVACFGITANMQGKRADLLVADDVESAKNSLTEHQRDQLLSLTRDFPSICATGRIVYLGTPQSTNSIYNTLPGRGYTVRIWPGRYPTEEQEKNYGDMLAPIIKRRMEADPSLRTGGGLLMNQGRPTDEQLPGGVEGFLQKKEMDQGPSYFQLQHMLNTTLSDSQRFPLKLRKVMTMRMMQDAPFPLTITPGLLDQHLIRYEANSRTYWMSQPAALSEDRARLQGVVMYVDPAGGGQNGDETAYAVVGHLNGTLYVLACSGIPGGYSVSGFEELTRIAATWKVNRIIVEKNMGNGAHLAAWLPILKAGYHATVIGEGSGGCALEEVWEAGQKEKRIIDVLEPVIARGALVMNDDIPRNEDSSLSQYAAAHRTAYSLLNQIGSITRDKHALTHDDRVDALAGAVRYWVQAIGKNQEKAIEGLRKREFDEWVKNPKGKRATSHSASNARHSARNMFDKYRR</sequence>
<dbReference type="Proteomes" id="UP000694260">
    <property type="component" value="Segment"/>
</dbReference>
<accession>A0A8E5KHF3</accession>
<protein>
    <submittedName>
        <fullName evidence="3">Terminase large subunit</fullName>
    </submittedName>
</protein>
<dbReference type="EMBL" id="MW965453">
    <property type="protein sequence ID" value="QVE65565.1"/>
    <property type="molecule type" value="Genomic_DNA"/>
</dbReference>
<name>A0A8E5KHF3_9CAUD</name>
<evidence type="ECO:0000259" key="2">
    <source>
        <dbReference type="Pfam" id="PF22530"/>
    </source>
</evidence>
<evidence type="ECO:0000256" key="1">
    <source>
        <dbReference type="SAM" id="MobiDB-lite"/>
    </source>
</evidence>
<keyword evidence="4" id="KW-1185">Reference proteome</keyword>
<dbReference type="InterPro" id="IPR047987">
    <property type="entry name" value="Gp19-like_virus"/>
</dbReference>
<dbReference type="InterPro" id="IPR054762">
    <property type="entry name" value="Gp19_RNaseH-like"/>
</dbReference>
<evidence type="ECO:0000313" key="4">
    <source>
        <dbReference type="Proteomes" id="UP000694260"/>
    </source>
</evidence>
<dbReference type="InterPro" id="IPR027417">
    <property type="entry name" value="P-loop_NTPase"/>
</dbReference>
<reference evidence="3" key="1">
    <citation type="submission" date="2021-04" db="EMBL/GenBank/DDBJ databases">
        <title>Genomic characterization of the novel lytic bacteriophage vB_RsoP_BMB50 infecting Ralstonia solanacearum.</title>
        <authorList>
            <person name="Wang K."/>
            <person name="Liu Q."/>
            <person name="Dong Z."/>
            <person name="Sun M."/>
            <person name="Peng D."/>
        </authorList>
    </citation>
    <scope>NUCLEOTIDE SEQUENCE</scope>
</reference>
<evidence type="ECO:0000313" key="3">
    <source>
        <dbReference type="EMBL" id="QVE65565.1"/>
    </source>
</evidence>
<feature type="region of interest" description="Disordered" evidence="1">
    <location>
        <begin position="579"/>
        <end position="606"/>
    </location>
</feature>
<feature type="domain" description="Terminase large subunit ribonuclease H-like" evidence="2">
    <location>
        <begin position="377"/>
        <end position="495"/>
    </location>
</feature>
<dbReference type="Gene3D" id="3.30.420.240">
    <property type="match status" value="1"/>
</dbReference>
<dbReference type="NCBIfam" id="NF033889">
    <property type="entry name" value="termin_lrg_T7"/>
    <property type="match status" value="1"/>
</dbReference>